<dbReference type="RefSeq" id="WP_131519229.1">
    <property type="nucleotide sequence ID" value="NZ_SJKD01000017.1"/>
</dbReference>
<evidence type="ECO:0000313" key="1">
    <source>
        <dbReference type="EMBL" id="TCC35260.1"/>
    </source>
</evidence>
<evidence type="ECO:0000313" key="2">
    <source>
        <dbReference type="Proteomes" id="UP000293342"/>
    </source>
</evidence>
<keyword evidence="2" id="KW-1185">Reference proteome</keyword>
<organism evidence="1 2">
    <name type="scientific">Kribbella capetownensis</name>
    <dbReference type="NCBI Taxonomy" id="1572659"/>
    <lineage>
        <taxon>Bacteria</taxon>
        <taxon>Bacillati</taxon>
        <taxon>Actinomycetota</taxon>
        <taxon>Actinomycetes</taxon>
        <taxon>Propionibacteriales</taxon>
        <taxon>Kribbellaceae</taxon>
        <taxon>Kribbella</taxon>
    </lineage>
</organism>
<accession>A0A4R0IRI4</accession>
<dbReference type="OrthoDB" id="3825884at2"/>
<dbReference type="AlphaFoldDB" id="A0A4R0IRI4"/>
<comment type="caution">
    <text evidence="1">The sequence shown here is derived from an EMBL/GenBank/DDBJ whole genome shotgun (WGS) entry which is preliminary data.</text>
</comment>
<name>A0A4R0IRI4_9ACTN</name>
<gene>
    <name evidence="1" type="ORF">E0H75_41480</name>
</gene>
<reference evidence="1 2" key="1">
    <citation type="submission" date="2019-02" db="EMBL/GenBank/DDBJ databases">
        <title>Kribbella capetownensis sp. nov. and Kribbella speibonae sp. nov., isolated from soil.</title>
        <authorList>
            <person name="Curtis S.M."/>
            <person name="Norton I."/>
            <person name="Everest G.J."/>
            <person name="Meyers P.R."/>
        </authorList>
    </citation>
    <scope>NUCLEOTIDE SEQUENCE [LARGE SCALE GENOMIC DNA]</scope>
    <source>
        <strain evidence="1 2">YM53</strain>
    </source>
</reference>
<dbReference type="Proteomes" id="UP000293342">
    <property type="component" value="Unassembled WGS sequence"/>
</dbReference>
<protein>
    <submittedName>
        <fullName evidence="1">Uncharacterized protein</fullName>
    </submittedName>
</protein>
<proteinExistence type="predicted"/>
<dbReference type="EMBL" id="SJKD01000017">
    <property type="protein sequence ID" value="TCC35260.1"/>
    <property type="molecule type" value="Genomic_DNA"/>
</dbReference>
<sequence>MVGRFNVRSGAGDQDWTVWDNAANGNRGSGLTEEAAQKLAADLELQYDVYGPRPTGHARRVDPPVAVEKASQQAGWLDAWIFEQGTWVGRVRGPGGGQVPGSGVVLRDLGLGFRR</sequence>